<sequence>MKIEINPNFPVKNCKICGARPVVEQTKDRWTILCPCPSCKNAVSDKLLNIIEWNKQNP</sequence>
<dbReference type="RefSeq" id="WP_377024841.1">
    <property type="nucleotide sequence ID" value="NZ_JBHLTS010000071.1"/>
</dbReference>
<evidence type="ECO:0008006" key="3">
    <source>
        <dbReference type="Google" id="ProtNLM"/>
    </source>
</evidence>
<organism evidence="1 2">
    <name type="scientific">Mucilaginibacter angelicae</name>
    <dbReference type="NCBI Taxonomy" id="869718"/>
    <lineage>
        <taxon>Bacteria</taxon>
        <taxon>Pseudomonadati</taxon>
        <taxon>Bacteroidota</taxon>
        <taxon>Sphingobacteriia</taxon>
        <taxon>Sphingobacteriales</taxon>
        <taxon>Sphingobacteriaceae</taxon>
        <taxon>Mucilaginibacter</taxon>
    </lineage>
</organism>
<name>A0ABV6LC73_9SPHI</name>
<comment type="caution">
    <text evidence="1">The sequence shown here is derived from an EMBL/GenBank/DDBJ whole genome shotgun (WGS) entry which is preliminary data.</text>
</comment>
<gene>
    <name evidence="1" type="ORF">ACFFGT_22890</name>
</gene>
<keyword evidence="2" id="KW-1185">Reference proteome</keyword>
<dbReference type="Proteomes" id="UP001589828">
    <property type="component" value="Unassembled WGS sequence"/>
</dbReference>
<evidence type="ECO:0000313" key="2">
    <source>
        <dbReference type="Proteomes" id="UP001589828"/>
    </source>
</evidence>
<dbReference type="EMBL" id="JBHLTS010000071">
    <property type="protein sequence ID" value="MFC0517074.1"/>
    <property type="molecule type" value="Genomic_DNA"/>
</dbReference>
<reference evidence="1 2" key="1">
    <citation type="submission" date="2024-09" db="EMBL/GenBank/DDBJ databases">
        <authorList>
            <person name="Sun Q."/>
            <person name="Mori K."/>
        </authorList>
    </citation>
    <scope>NUCLEOTIDE SEQUENCE [LARGE SCALE GENOMIC DNA]</scope>
    <source>
        <strain evidence="1 2">NCAIM B.02415</strain>
    </source>
</reference>
<evidence type="ECO:0000313" key="1">
    <source>
        <dbReference type="EMBL" id="MFC0517074.1"/>
    </source>
</evidence>
<accession>A0ABV6LC73</accession>
<protein>
    <recommendedName>
        <fullName evidence="3">Restriction alleviation protein, Lar family</fullName>
    </recommendedName>
</protein>
<proteinExistence type="predicted"/>